<organism evidence="2">
    <name type="scientific">Ixodes ricinus</name>
    <name type="common">Common tick</name>
    <name type="synonym">Acarus ricinus</name>
    <dbReference type="NCBI Taxonomy" id="34613"/>
    <lineage>
        <taxon>Eukaryota</taxon>
        <taxon>Metazoa</taxon>
        <taxon>Ecdysozoa</taxon>
        <taxon>Arthropoda</taxon>
        <taxon>Chelicerata</taxon>
        <taxon>Arachnida</taxon>
        <taxon>Acari</taxon>
        <taxon>Parasitiformes</taxon>
        <taxon>Ixodida</taxon>
        <taxon>Ixodoidea</taxon>
        <taxon>Ixodidae</taxon>
        <taxon>Ixodinae</taxon>
        <taxon>Ixodes</taxon>
    </lineage>
</organism>
<dbReference type="EMBL" id="GIFC01006748">
    <property type="protein sequence ID" value="MXU88831.1"/>
    <property type="molecule type" value="Transcribed_RNA"/>
</dbReference>
<reference evidence="2" key="1">
    <citation type="submission" date="2019-12" db="EMBL/GenBank/DDBJ databases">
        <title>An insight into the sialome of adult female Ixodes ricinus ticks feeding for 6 days.</title>
        <authorList>
            <person name="Perner J."/>
            <person name="Ribeiro J.M.C."/>
        </authorList>
    </citation>
    <scope>NUCLEOTIDE SEQUENCE</scope>
    <source>
        <strain evidence="2">Semi-engorged</strain>
        <tissue evidence="2">Salivary glands</tissue>
    </source>
</reference>
<feature type="signal peptide" evidence="1">
    <location>
        <begin position="1"/>
        <end position="17"/>
    </location>
</feature>
<accession>A0A6B0UD71</accession>
<sequence>MCFLGLLEFGCVQVGGAWQLSQFLCTRSDEREHCMTPPRMLYSRRRRARKALPDDADYPEAHARAPHSGLGPVWCSRRSFLRSEPAVLAVCRLLSTFSRAGVHI</sequence>
<evidence type="ECO:0000256" key="1">
    <source>
        <dbReference type="SAM" id="SignalP"/>
    </source>
</evidence>
<feature type="chain" id="PRO_5025648243" evidence="1">
    <location>
        <begin position="18"/>
        <end position="104"/>
    </location>
</feature>
<keyword evidence="1" id="KW-0732">Signal</keyword>
<name>A0A6B0UD71_IXORI</name>
<protein>
    <submittedName>
        <fullName evidence="2">Putative secreted protein</fullName>
    </submittedName>
</protein>
<dbReference type="AlphaFoldDB" id="A0A6B0UD71"/>
<evidence type="ECO:0000313" key="2">
    <source>
        <dbReference type="EMBL" id="MXU88831.1"/>
    </source>
</evidence>
<proteinExistence type="predicted"/>